<dbReference type="Pfam" id="PF01593">
    <property type="entry name" value="Amino_oxidase"/>
    <property type="match status" value="1"/>
</dbReference>
<dbReference type="GO" id="GO:0016491">
    <property type="term" value="F:oxidoreductase activity"/>
    <property type="evidence" value="ECO:0007669"/>
    <property type="project" value="InterPro"/>
</dbReference>
<dbReference type="InterPro" id="IPR002937">
    <property type="entry name" value="Amino_oxidase"/>
</dbReference>
<evidence type="ECO:0000256" key="2">
    <source>
        <dbReference type="ARBA" id="ARBA00038825"/>
    </source>
</evidence>
<proteinExistence type="predicted"/>
<evidence type="ECO:0000256" key="1">
    <source>
        <dbReference type="ARBA" id="ARBA00037217"/>
    </source>
</evidence>
<gene>
    <name evidence="5" type="ORF">TQ35_009375</name>
</gene>
<dbReference type="EMBL" id="JZWS02000035">
    <property type="protein sequence ID" value="MCL7344766.1"/>
    <property type="molecule type" value="Genomic_DNA"/>
</dbReference>
<dbReference type="SUPFAM" id="SSF51905">
    <property type="entry name" value="FAD/NAD(P)-binding domain"/>
    <property type="match status" value="1"/>
</dbReference>
<dbReference type="PANTHER" id="PTHR10668:SF103">
    <property type="entry name" value="PYRIDINE NUCLEOTIDE-DISULFIDE OXIDOREDUCTASE DOMAIN-CONTAINING PROTEIN 2"/>
    <property type="match status" value="1"/>
</dbReference>
<protein>
    <recommendedName>
        <fullName evidence="3">Pyridine nucleotide-disulfide oxidoreductase domain-containing protein 2</fullName>
    </recommendedName>
</protein>
<dbReference type="AlphaFoldDB" id="A0AAE3K2M7"/>
<dbReference type="PANTHER" id="PTHR10668">
    <property type="entry name" value="PHYTOENE DEHYDROGENASE"/>
    <property type="match status" value="1"/>
</dbReference>
<accession>A0AAE3K2M7</accession>
<feature type="domain" description="Amine oxidase" evidence="4">
    <location>
        <begin position="12"/>
        <end position="288"/>
    </location>
</feature>
<dbReference type="PRINTS" id="PR00419">
    <property type="entry name" value="ADXRDTASE"/>
</dbReference>
<comment type="subunit">
    <text evidence="2">Interacts with COX5B; this interaction may contribute to localize PYROXD2 to the inner face of the inner mitochondrial membrane.</text>
</comment>
<dbReference type="Gene3D" id="3.50.50.60">
    <property type="entry name" value="FAD/NAD(P)-binding domain"/>
    <property type="match status" value="2"/>
</dbReference>
<reference evidence="5" key="1">
    <citation type="submission" date="2022-05" db="EMBL/GenBank/DDBJ databases">
        <title>Metagenome Sequencing of an Archaeal-Dominated Microbial Community from a Hot Spring at the Los Azufres Geothermal Field, Mexico.</title>
        <authorList>
            <person name="Marin-Paredes R."/>
            <person name="Martinez-Romero E."/>
            <person name="Servin-Garciduenas L.E."/>
        </authorList>
    </citation>
    <scope>NUCLEOTIDE SEQUENCE</scope>
    <source>
        <strain evidence="5">AZ1-454</strain>
    </source>
</reference>
<comment type="caution">
    <text evidence="5">The sequence shown here is derived from an EMBL/GenBank/DDBJ whole genome shotgun (WGS) entry which is preliminary data.</text>
</comment>
<comment type="function">
    <text evidence="1">Probable oxidoreductase that may play a role as regulator of mitochondrial function.</text>
</comment>
<evidence type="ECO:0000256" key="3">
    <source>
        <dbReference type="ARBA" id="ARBA00040298"/>
    </source>
</evidence>
<organism evidence="5">
    <name type="scientific">Candidatus Aramenus sulfurataquae</name>
    <dbReference type="NCBI Taxonomy" id="1326980"/>
    <lineage>
        <taxon>Archaea</taxon>
        <taxon>Thermoproteota</taxon>
        <taxon>Thermoprotei</taxon>
        <taxon>Sulfolobales</taxon>
        <taxon>Sulfolobaceae</taxon>
        <taxon>Candidatus Aramenus</taxon>
    </lineage>
</organism>
<sequence>MRVAVIGAGHNGLIASYFLRKAGLDVVVFEASSKVGGMVETVEVMGVKVSRASYVLGLMPKKLLEEFSIPLIEQDPIQTIYLDKPIPFWRDKQKRVEELERAGESNFREFEELMCKFKSLMERKFTFVTEPPSEEEVREEARKEGVEELMRLTVKEFLNKYLSKELHEFFYYPGMEDSPAYLVAYFYAPWSYVRGGMGTVADRIREKAEQIGVQIRLNSRVEEVVGKEKVKGVKVNGKVLDFDVVVLAGSPLLLNELTDLKLDVKMGYSRWVKYNVVFKDKPKLPENLKPFASSILDTYAGEIVLPSFVDDSLGGYVMEMMGDIDEALDMIKGEVVYEEKLTARDAEREYFLPYGNLNHLPMAEPYLFDGRPVKGWGYTTPIKGLYLTGAGTYPGGQVTGIPGYNAAMKVLKDLSLKNP</sequence>
<dbReference type="InterPro" id="IPR036188">
    <property type="entry name" value="FAD/NAD-bd_sf"/>
</dbReference>
<name>A0AAE3K2M7_9CREN</name>
<evidence type="ECO:0000259" key="4">
    <source>
        <dbReference type="Pfam" id="PF01593"/>
    </source>
</evidence>
<evidence type="ECO:0000313" key="5">
    <source>
        <dbReference type="EMBL" id="MCL7344766.1"/>
    </source>
</evidence>